<accession>A0A565C3V9</accession>
<gene>
    <name evidence="2" type="ORF">ANE_LOCUS18753</name>
</gene>
<sequence length="80" mass="9193">MSVYYIEQQIMVLKVHMRCGKCRTKALKIAAETYGVTSIRLEGEDQEKLFVEGHQVEVDKLVQVLKKKVGYTQILYVSSL</sequence>
<dbReference type="PANTHER" id="PTHR46932">
    <property type="entry name" value="HEAVY METAL-ASSOCIATED ISOPRENYLATED PLANT PROTEIN 47"/>
    <property type="match status" value="1"/>
</dbReference>
<dbReference type="PANTHER" id="PTHR46932:SF12">
    <property type="entry name" value="HEAVY METAL-ASSOCIATED ISOPRENYLATED PLANT PROTEIN 47"/>
    <property type="match status" value="1"/>
</dbReference>
<evidence type="ECO:0000259" key="1">
    <source>
        <dbReference type="PROSITE" id="PS50846"/>
    </source>
</evidence>
<dbReference type="GO" id="GO:0046872">
    <property type="term" value="F:metal ion binding"/>
    <property type="evidence" value="ECO:0007669"/>
    <property type="project" value="InterPro"/>
</dbReference>
<protein>
    <recommendedName>
        <fullName evidence="1">HMA domain-containing protein</fullName>
    </recommendedName>
</protein>
<comment type="caution">
    <text evidence="2">The sequence shown here is derived from an EMBL/GenBank/DDBJ whole genome shotgun (WGS) entry which is preliminary data.</text>
</comment>
<keyword evidence="3" id="KW-1185">Reference proteome</keyword>
<proteinExistence type="predicted"/>
<dbReference type="InterPro" id="IPR036163">
    <property type="entry name" value="HMA_dom_sf"/>
</dbReference>
<reference evidence="2" key="1">
    <citation type="submission" date="2019-07" db="EMBL/GenBank/DDBJ databases">
        <authorList>
            <person name="Dittberner H."/>
        </authorList>
    </citation>
    <scope>NUCLEOTIDE SEQUENCE [LARGE SCALE GENOMIC DNA]</scope>
</reference>
<dbReference type="Proteomes" id="UP000489600">
    <property type="component" value="Unassembled WGS sequence"/>
</dbReference>
<organism evidence="2 3">
    <name type="scientific">Arabis nemorensis</name>
    <dbReference type="NCBI Taxonomy" id="586526"/>
    <lineage>
        <taxon>Eukaryota</taxon>
        <taxon>Viridiplantae</taxon>
        <taxon>Streptophyta</taxon>
        <taxon>Embryophyta</taxon>
        <taxon>Tracheophyta</taxon>
        <taxon>Spermatophyta</taxon>
        <taxon>Magnoliopsida</taxon>
        <taxon>eudicotyledons</taxon>
        <taxon>Gunneridae</taxon>
        <taxon>Pentapetalae</taxon>
        <taxon>rosids</taxon>
        <taxon>malvids</taxon>
        <taxon>Brassicales</taxon>
        <taxon>Brassicaceae</taxon>
        <taxon>Arabideae</taxon>
        <taxon>Arabis</taxon>
    </lineage>
</organism>
<evidence type="ECO:0000313" key="3">
    <source>
        <dbReference type="Proteomes" id="UP000489600"/>
    </source>
</evidence>
<dbReference type="InterPro" id="IPR006121">
    <property type="entry name" value="HMA_dom"/>
</dbReference>
<evidence type="ECO:0000313" key="2">
    <source>
        <dbReference type="EMBL" id="VVB08309.1"/>
    </source>
</evidence>
<feature type="domain" description="HMA" evidence="1">
    <location>
        <begin position="8"/>
        <end position="77"/>
    </location>
</feature>
<dbReference type="AlphaFoldDB" id="A0A565C3V9"/>
<dbReference type="SUPFAM" id="SSF55008">
    <property type="entry name" value="HMA, heavy metal-associated domain"/>
    <property type="match status" value="1"/>
</dbReference>
<dbReference type="EMBL" id="CABITT030000006">
    <property type="protein sequence ID" value="VVB08309.1"/>
    <property type="molecule type" value="Genomic_DNA"/>
</dbReference>
<dbReference type="InterPro" id="IPR042885">
    <property type="entry name" value="HIPP47/16"/>
</dbReference>
<dbReference type="PROSITE" id="PS50846">
    <property type="entry name" value="HMA_2"/>
    <property type="match status" value="1"/>
</dbReference>
<name>A0A565C3V9_9BRAS</name>
<dbReference type="OrthoDB" id="692882at2759"/>
<dbReference type="Gene3D" id="3.30.70.100">
    <property type="match status" value="1"/>
</dbReference>